<proteinExistence type="inferred from homology"/>
<evidence type="ECO:0000256" key="2">
    <source>
        <dbReference type="SAM" id="MobiDB-lite"/>
    </source>
</evidence>
<comment type="caution">
    <text evidence="3">The sequence shown here is derived from an EMBL/GenBank/DDBJ whole genome shotgun (WGS) entry which is preliminary data.</text>
</comment>
<evidence type="ECO:0000313" key="3">
    <source>
        <dbReference type="EMBL" id="KAL1882107.1"/>
    </source>
</evidence>
<organism evidence="3 4">
    <name type="scientific">Phialemonium thermophilum</name>
    <dbReference type="NCBI Taxonomy" id="223376"/>
    <lineage>
        <taxon>Eukaryota</taxon>
        <taxon>Fungi</taxon>
        <taxon>Dikarya</taxon>
        <taxon>Ascomycota</taxon>
        <taxon>Pezizomycotina</taxon>
        <taxon>Sordariomycetes</taxon>
        <taxon>Sordariomycetidae</taxon>
        <taxon>Cephalothecales</taxon>
        <taxon>Cephalothecaceae</taxon>
        <taxon>Phialemonium</taxon>
    </lineage>
</organism>
<dbReference type="InterPro" id="IPR005373">
    <property type="entry name" value="PHAF1"/>
</dbReference>
<dbReference type="Pfam" id="PF03676">
    <property type="entry name" value="PHAF1"/>
    <property type="match status" value="2"/>
</dbReference>
<gene>
    <name evidence="3" type="ORF">VTK73DRAFT_2198</name>
</gene>
<sequence length="526" mass="58258">MSSLFSAQLYPQRALGFLVLGASLHEVLARLKSEPKQFPKLNLLYSAQDPVVYPVTLELPENGLRLRFDGPEQRLRLIEVLDFSRNRIIFKPNNEKERELVRLKNSGPTSPQLSAAATGPTFRHLYQRFLGPTYPGEFVPDQKNPEVGNYVLSYPGVAFTFPMSAREYSSGLDNVAFMSSRGNQAATSMAVFSSDSWAEARPQLWTEILPSVKSVAPFAKSKDLVADQVSLVRIHGGGKLQLVRRWSETSTWISLGETTPQDLVAELGPPDAIYRKSDQKMYVHKIRAASGTRSRPNGNDLRLQDDLTDTDQSSAHTASDQYDSSEDAVEDDMPTSVSGECFYNYFYLGFDVLVSTPTEASQLPPRQTASSIIPNRGVKQAAPDQIVATKMVLHGNVPGSYPFNRHGRCRWEIAYLSEPSEGRPINSETPFTKVQQALREEWRSVYASEDEAKQVQRGMVLNRGWGDSPSSSCELVNGLEEGGARRGGAGGKRVNGSEKWTTTLFGFPGLVFEVLRNDCVSAVTVF</sequence>
<comment type="similarity">
    <text evidence="1">Belongs to the PHAF1 family.</text>
</comment>
<dbReference type="EMBL" id="JAZHXJ010000016">
    <property type="protein sequence ID" value="KAL1882107.1"/>
    <property type="molecule type" value="Genomic_DNA"/>
</dbReference>
<name>A0ABR3Y1E3_9PEZI</name>
<dbReference type="InterPro" id="IPR039156">
    <property type="entry name" value="PHAF1/BROMI"/>
</dbReference>
<accession>A0ABR3Y1E3</accession>
<reference evidence="3 4" key="1">
    <citation type="journal article" date="2024" name="Commun. Biol.">
        <title>Comparative genomic analysis of thermophilic fungi reveals convergent evolutionary adaptations and gene losses.</title>
        <authorList>
            <person name="Steindorff A.S."/>
            <person name="Aguilar-Pontes M.V."/>
            <person name="Robinson A.J."/>
            <person name="Andreopoulos B."/>
            <person name="LaButti K."/>
            <person name="Kuo A."/>
            <person name="Mondo S."/>
            <person name="Riley R."/>
            <person name="Otillar R."/>
            <person name="Haridas S."/>
            <person name="Lipzen A."/>
            <person name="Grimwood J."/>
            <person name="Schmutz J."/>
            <person name="Clum A."/>
            <person name="Reid I.D."/>
            <person name="Moisan M.C."/>
            <person name="Butler G."/>
            <person name="Nguyen T.T.M."/>
            <person name="Dewar K."/>
            <person name="Conant G."/>
            <person name="Drula E."/>
            <person name="Henrissat B."/>
            <person name="Hansel C."/>
            <person name="Singer S."/>
            <person name="Hutchinson M.I."/>
            <person name="de Vries R.P."/>
            <person name="Natvig D.O."/>
            <person name="Powell A.J."/>
            <person name="Tsang A."/>
            <person name="Grigoriev I.V."/>
        </authorList>
    </citation>
    <scope>NUCLEOTIDE SEQUENCE [LARGE SCALE GENOMIC DNA]</scope>
    <source>
        <strain evidence="3 4">ATCC 24622</strain>
    </source>
</reference>
<feature type="compositionally biased region" description="Acidic residues" evidence="2">
    <location>
        <begin position="323"/>
        <end position="333"/>
    </location>
</feature>
<feature type="region of interest" description="Disordered" evidence="2">
    <location>
        <begin position="287"/>
        <end position="333"/>
    </location>
</feature>
<dbReference type="Proteomes" id="UP001586593">
    <property type="component" value="Unassembled WGS sequence"/>
</dbReference>
<evidence type="ECO:0000256" key="1">
    <source>
        <dbReference type="ARBA" id="ARBA00024339"/>
    </source>
</evidence>
<keyword evidence="4" id="KW-1185">Reference proteome</keyword>
<dbReference type="PANTHER" id="PTHR13465:SF2">
    <property type="entry name" value="PHAGOSOME ASSEMBLY FACTOR 1"/>
    <property type="match status" value="1"/>
</dbReference>
<dbReference type="PANTHER" id="PTHR13465">
    <property type="entry name" value="UPF0183 PROTEIN"/>
    <property type="match status" value="1"/>
</dbReference>
<evidence type="ECO:0000313" key="4">
    <source>
        <dbReference type="Proteomes" id="UP001586593"/>
    </source>
</evidence>
<protein>
    <submittedName>
        <fullName evidence="3">Uncharacterized protein</fullName>
    </submittedName>
</protein>